<keyword evidence="5 6" id="KW-0472">Membrane</keyword>
<evidence type="ECO:0000256" key="6">
    <source>
        <dbReference type="SAM" id="Phobius"/>
    </source>
</evidence>
<protein>
    <submittedName>
        <fullName evidence="8">Transmembrane protein</fullName>
    </submittedName>
</protein>
<comment type="subcellular location">
    <subcellularLocation>
        <location evidence="1">Cell membrane</location>
        <topology evidence="1">Multi-pass membrane protein</topology>
    </subcellularLocation>
</comment>
<feature type="transmembrane region" description="Helical" evidence="6">
    <location>
        <begin position="119"/>
        <end position="140"/>
    </location>
</feature>
<feature type="transmembrane region" description="Helical" evidence="6">
    <location>
        <begin position="257"/>
        <end position="283"/>
    </location>
</feature>
<keyword evidence="3 6" id="KW-0812">Transmembrane</keyword>
<accession>B2FJ70</accession>
<dbReference type="eggNOG" id="COG3851">
    <property type="taxonomic scope" value="Bacteria"/>
</dbReference>
<sequence length="554" mass="60352">MQLRPPASIDTVIQWRVMARSSNPHGRCHVTSKGGSGLDRFKKAVELSFRIRPAGIALAAVYALSCLGSRQFSLDQFFLPAGIRAAALLIVPTRLWPYLLLGEYAYFATLRIPMIDTYGLDWVILASTLLMPMAMLVVYLHRMRIPSEAATGLWLLSLSFCTALFVPGLNLGISYVLWSNPPPSNLLDAVDRTIFGHFAAIITLVPLAFLWSRRQADPGWTDRFVAPTASAILVMLVLGLCMQLTRADAHTTRTHMVLLAALPAIALTFMHGWRGAAIAIPLLNLPLHGATPSTGLPSSFDLGTFATQQNMAVMSVALLALGSSISYHHQRARSRGLAEATTLRLARGSLQTSERELRERAVHLKHLGEGMDNSLSEMVSWLKSQGHHAVANSLQHASSVHSRLFREQASLVYPTGLEQVGLYIALQAGGACEIWNNTHRVIPPRLAGNPCLLTVDLQLAIYRSLIEAVSLLLELETGQVCVRARSGRAGKHRGIVAVVSLLDRGCPLSTRTTQQAVERLAGRMLAYGGTVHCRGNRLRLVLHEPITHASPAAA</sequence>
<dbReference type="EMBL" id="AM743169">
    <property type="protein sequence ID" value="CAQ45109.1"/>
    <property type="molecule type" value="Genomic_DNA"/>
</dbReference>
<evidence type="ECO:0000256" key="1">
    <source>
        <dbReference type="ARBA" id="ARBA00004651"/>
    </source>
</evidence>
<dbReference type="KEGG" id="sml:Smlt1576"/>
<proteinExistence type="predicted"/>
<evidence type="ECO:0000313" key="8">
    <source>
        <dbReference type="EMBL" id="CAQ45109.1"/>
    </source>
</evidence>
<dbReference type="HOGENOM" id="CLU_509871_0_0_6"/>
<dbReference type="GO" id="GO:0005886">
    <property type="term" value="C:plasma membrane"/>
    <property type="evidence" value="ECO:0007669"/>
    <property type="project" value="UniProtKB-SubCell"/>
</dbReference>
<keyword evidence="9" id="KW-1185">Reference proteome</keyword>
<feature type="transmembrane region" description="Helical" evidence="6">
    <location>
        <begin position="194"/>
        <end position="212"/>
    </location>
</feature>
<evidence type="ECO:0000256" key="3">
    <source>
        <dbReference type="ARBA" id="ARBA00022692"/>
    </source>
</evidence>
<dbReference type="EnsemblBacteria" id="CAQ45109">
    <property type="protein sequence ID" value="CAQ45109"/>
    <property type="gene ID" value="Smlt1576"/>
</dbReference>
<reference evidence="8 9" key="1">
    <citation type="journal article" date="2008" name="Genome Biol.">
        <title>The complete genome, comparative and functional analysis of Stenotrophomonas maltophilia reveals an organism heavily shielded by drug resistance determinants.</title>
        <authorList>
            <person name="Crossman L.C."/>
            <person name="Gould V.C."/>
            <person name="Dow J.M."/>
            <person name="Vernikos G.S."/>
            <person name="Okazaki A."/>
            <person name="Sebaihia M."/>
            <person name="Saunders D."/>
            <person name="Arrowsmith C."/>
            <person name="Carver T."/>
            <person name="Peters N."/>
            <person name="Adlem E."/>
            <person name="Kerhornou A."/>
            <person name="Lord A."/>
            <person name="Murphy L."/>
            <person name="Seeger K."/>
            <person name="Squares R."/>
            <person name="Rutter S."/>
            <person name="Quail M.A."/>
            <person name="Rajandream M.A."/>
            <person name="Harris D."/>
            <person name="Churcher C."/>
            <person name="Bentley S.D."/>
            <person name="Parkhill J."/>
            <person name="Thomson N.R."/>
            <person name="Avison M.B."/>
        </authorList>
    </citation>
    <scope>NUCLEOTIDE SEQUENCE [LARGE SCALE GENOMIC DNA]</scope>
    <source>
        <strain evidence="8 9">K279a</strain>
    </source>
</reference>
<evidence type="ECO:0000256" key="5">
    <source>
        <dbReference type="ARBA" id="ARBA00023136"/>
    </source>
</evidence>
<keyword evidence="4 6" id="KW-1133">Transmembrane helix</keyword>
<organism evidence="8 9">
    <name type="scientific">Stenotrophomonas maltophilia (strain K279a)</name>
    <dbReference type="NCBI Taxonomy" id="522373"/>
    <lineage>
        <taxon>Bacteria</taxon>
        <taxon>Pseudomonadati</taxon>
        <taxon>Pseudomonadota</taxon>
        <taxon>Gammaproteobacteria</taxon>
        <taxon>Lysobacterales</taxon>
        <taxon>Lysobacteraceae</taxon>
        <taxon>Stenotrophomonas</taxon>
        <taxon>Stenotrophomonas maltophilia group</taxon>
    </lineage>
</organism>
<dbReference type="InterPro" id="IPR007895">
    <property type="entry name" value="MASE1"/>
</dbReference>
<evidence type="ECO:0000313" key="9">
    <source>
        <dbReference type="Proteomes" id="UP000008840"/>
    </source>
</evidence>
<dbReference type="AlphaFoldDB" id="B2FJ70"/>
<evidence type="ECO:0000256" key="2">
    <source>
        <dbReference type="ARBA" id="ARBA00022475"/>
    </source>
</evidence>
<dbReference type="Pfam" id="PF05231">
    <property type="entry name" value="MASE1"/>
    <property type="match status" value="1"/>
</dbReference>
<gene>
    <name evidence="8" type="ordered locus">Smlt1576</name>
</gene>
<evidence type="ECO:0000259" key="7">
    <source>
        <dbReference type="Pfam" id="PF05231"/>
    </source>
</evidence>
<feature type="domain" description="MASE1" evidence="7">
    <location>
        <begin position="57"/>
        <end position="326"/>
    </location>
</feature>
<feature type="transmembrane region" description="Helical" evidence="6">
    <location>
        <begin position="224"/>
        <end position="245"/>
    </location>
</feature>
<evidence type="ECO:0000256" key="4">
    <source>
        <dbReference type="ARBA" id="ARBA00022989"/>
    </source>
</evidence>
<keyword evidence="2" id="KW-1003">Cell membrane</keyword>
<dbReference type="Proteomes" id="UP000008840">
    <property type="component" value="Chromosome"/>
</dbReference>
<feature type="transmembrane region" description="Helical" evidence="6">
    <location>
        <begin position="152"/>
        <end position="178"/>
    </location>
</feature>
<name>B2FJ70_STRMK</name>